<dbReference type="STRING" id="4909.A0A2U9QX82"/>
<comment type="similarity">
    <text evidence="2 11">Belongs to the peptidase C54 family.</text>
</comment>
<evidence type="ECO:0000313" key="13">
    <source>
        <dbReference type="EMBL" id="AWU73598.1"/>
    </source>
</evidence>
<keyword evidence="11" id="KW-0539">Nucleus</keyword>
<evidence type="ECO:0000256" key="10">
    <source>
        <dbReference type="ARBA" id="ARBA00029362"/>
    </source>
</evidence>
<evidence type="ECO:0000256" key="6">
    <source>
        <dbReference type="ARBA" id="ARBA00022801"/>
    </source>
</evidence>
<dbReference type="VEuPathDB" id="FungiDB:C5L36_0A02030"/>
<gene>
    <name evidence="13" type="ORF">C5L36_0A02030</name>
</gene>
<organism evidence="13 14">
    <name type="scientific">Pichia kudriavzevii</name>
    <name type="common">Yeast</name>
    <name type="synonym">Issatchenkia orientalis</name>
    <dbReference type="NCBI Taxonomy" id="4909"/>
    <lineage>
        <taxon>Eukaryota</taxon>
        <taxon>Fungi</taxon>
        <taxon>Dikarya</taxon>
        <taxon>Ascomycota</taxon>
        <taxon>Saccharomycotina</taxon>
        <taxon>Pichiomycetes</taxon>
        <taxon>Pichiales</taxon>
        <taxon>Pichiaceae</taxon>
        <taxon>Pichia</taxon>
    </lineage>
</organism>
<evidence type="ECO:0000256" key="2">
    <source>
        <dbReference type="ARBA" id="ARBA00010958"/>
    </source>
</evidence>
<dbReference type="InterPro" id="IPR046792">
    <property type="entry name" value="Peptidase_C54_cat"/>
</dbReference>
<keyword evidence="9" id="KW-0072">Autophagy</keyword>
<accession>A0A2U9QX82</accession>
<evidence type="ECO:0000256" key="11">
    <source>
        <dbReference type="RuleBase" id="RU363115"/>
    </source>
</evidence>
<dbReference type="GO" id="GO:0034727">
    <property type="term" value="P:piecemeal microautophagy of the nucleus"/>
    <property type="evidence" value="ECO:0007669"/>
    <property type="project" value="TreeGrafter"/>
</dbReference>
<dbReference type="GO" id="GO:0000045">
    <property type="term" value="P:autophagosome assembly"/>
    <property type="evidence" value="ECO:0007669"/>
    <property type="project" value="TreeGrafter"/>
</dbReference>
<keyword evidence="5 11" id="KW-0645">Protease</keyword>
<evidence type="ECO:0000256" key="5">
    <source>
        <dbReference type="ARBA" id="ARBA00022670"/>
    </source>
</evidence>
<keyword evidence="3" id="KW-0813">Transport</keyword>
<keyword evidence="7" id="KW-0788">Thiol protease</keyword>
<comment type="subcellular location">
    <subcellularLocation>
        <location evidence="11">Nucleus</location>
    </subcellularLocation>
    <subcellularLocation>
        <location evidence="11">Cytoplasm</location>
    </subcellularLocation>
    <subcellularLocation>
        <location evidence="1">Preautophagosomal structure</location>
    </subcellularLocation>
</comment>
<keyword evidence="14" id="KW-1185">Reference proteome</keyword>
<evidence type="ECO:0000256" key="9">
    <source>
        <dbReference type="ARBA" id="ARBA00023006"/>
    </source>
</evidence>
<feature type="domain" description="Peptidase C54 catalytic" evidence="12">
    <location>
        <begin position="141"/>
        <end position="442"/>
    </location>
</feature>
<dbReference type="AlphaFoldDB" id="A0A2U9QX82"/>
<protein>
    <recommendedName>
        <fullName evidence="11">Cysteine protease</fullName>
        <ecNumber evidence="11">3.4.22.-</ecNumber>
    </recommendedName>
</protein>
<evidence type="ECO:0000256" key="4">
    <source>
        <dbReference type="ARBA" id="ARBA00022490"/>
    </source>
</evidence>
<dbReference type="PANTHER" id="PTHR22624:SF49">
    <property type="entry name" value="CYSTEINE PROTEASE"/>
    <property type="match status" value="1"/>
</dbReference>
<keyword evidence="4 11" id="KW-0963">Cytoplasm</keyword>
<proteinExistence type="inferred from homology"/>
<dbReference type="GO" id="GO:0005634">
    <property type="term" value="C:nucleus"/>
    <property type="evidence" value="ECO:0007669"/>
    <property type="project" value="UniProtKB-SubCell"/>
</dbReference>
<comment type="function">
    <text evidence="11">Required for selective autophagic degradation of the nucleus (nucleophagy) as well as for mitophagy which contributes to regulate mitochondrial quantity and quality by eliminating the mitochondria to a basal level to fulfill cellular energy requirements and preventing excess ROS production.</text>
</comment>
<dbReference type="InterPro" id="IPR038765">
    <property type="entry name" value="Papain-like_cys_pep_sf"/>
</dbReference>
<dbReference type="Pfam" id="PF03416">
    <property type="entry name" value="Peptidase_C54"/>
    <property type="match status" value="1"/>
</dbReference>
<keyword evidence="6 11" id="KW-0378">Hydrolase</keyword>
<evidence type="ECO:0000256" key="3">
    <source>
        <dbReference type="ARBA" id="ARBA00022448"/>
    </source>
</evidence>
<evidence type="ECO:0000256" key="1">
    <source>
        <dbReference type="ARBA" id="ARBA00004329"/>
    </source>
</evidence>
<dbReference type="GO" id="GO:0035973">
    <property type="term" value="P:aggrephagy"/>
    <property type="evidence" value="ECO:0007669"/>
    <property type="project" value="TreeGrafter"/>
</dbReference>
<dbReference type="RefSeq" id="XP_029319075.1">
    <property type="nucleotide sequence ID" value="XM_029463215.1"/>
</dbReference>
<dbReference type="PANTHER" id="PTHR22624">
    <property type="entry name" value="CYSTEINE PROTEASE ATG4"/>
    <property type="match status" value="1"/>
</dbReference>
<name>A0A2U9QX82_PICKU</name>
<dbReference type="SUPFAM" id="SSF54001">
    <property type="entry name" value="Cysteine proteinases"/>
    <property type="match status" value="1"/>
</dbReference>
<dbReference type="OrthoDB" id="2960936at2759"/>
<dbReference type="GO" id="GO:0016485">
    <property type="term" value="P:protein processing"/>
    <property type="evidence" value="ECO:0007669"/>
    <property type="project" value="TreeGrafter"/>
</dbReference>
<dbReference type="GO" id="GO:0004197">
    <property type="term" value="F:cysteine-type endopeptidase activity"/>
    <property type="evidence" value="ECO:0007669"/>
    <property type="project" value="TreeGrafter"/>
</dbReference>
<sequence length="586" mass="66707">MGSQDIADGNDVYFSGLQNMWDRIWEFPGGLDKCSSESDLVILGMHYKVNDENQEDEKSEEQSGISKCAGRATYEKIENSENSEDQLINVNYDKILDDKNTGDEPEKFDNNAIDNIKMFMKKISDTTYQKFHSELNYTYPQNALDDLQTRLWFTYRYGFPLIKYDENGSPPIHLGAILRGNMDIQNFGKGFTSDSGWGCMIRTSQTLLANALVSLKLGRNWRLQGSAPEDMKVHWEIVEQFADSPDARFSIHNMVLYAAKYCGRRPGEWFGPSNAARSIEMLCNESQVDTNLKVYISSDSGDIYEEDLLNSCYEKNIDKFTPVLILCGVRLGVHNINKIYWEFLKLTLDLPYSVGIAGGRPSSSHYFLGCQADYLLYLDPHIPQQAILLNDLKKAGSSDYKSKMLGTLHTTKIKLLSLGKVDPSMLIGFLVKTREEYNDLRQKINLFPSNRRFLNFSNSKPVIRRTSSVEDDIDGFVDLTMESGDEFLEHGEIIDDIDNKIKDMAEDKHQELAEYEKLEHAEIKDEPIVEIEKIDTPVKLQSERSGKYNNEIFASDGIIEVEDINNESIVFVSECGKILTDTSSVR</sequence>
<comment type="catalytic activity">
    <reaction evidence="10">
        <text>[protein]-C-terminal L-amino acid-glycyl-phosphatidylethanolamide + H2O = [protein]-C-terminal L-amino acid-glycine + a 1,2-diacyl-sn-glycero-3-phosphoethanolamine</text>
        <dbReference type="Rhea" id="RHEA:67548"/>
        <dbReference type="Rhea" id="RHEA-COMP:17323"/>
        <dbReference type="Rhea" id="RHEA-COMP:17324"/>
        <dbReference type="ChEBI" id="CHEBI:15377"/>
        <dbReference type="ChEBI" id="CHEBI:64612"/>
        <dbReference type="ChEBI" id="CHEBI:172940"/>
        <dbReference type="ChEBI" id="CHEBI:172941"/>
    </reaction>
    <physiologicalReaction direction="left-to-right" evidence="10">
        <dbReference type="Rhea" id="RHEA:67549"/>
    </physiologicalReaction>
</comment>
<dbReference type="InterPro" id="IPR005078">
    <property type="entry name" value="Peptidase_C54"/>
</dbReference>
<dbReference type="GO" id="GO:0000407">
    <property type="term" value="C:phagophore assembly site"/>
    <property type="evidence" value="ECO:0007669"/>
    <property type="project" value="UniProtKB-SubCell"/>
</dbReference>
<evidence type="ECO:0000256" key="7">
    <source>
        <dbReference type="ARBA" id="ARBA00022807"/>
    </source>
</evidence>
<evidence type="ECO:0000259" key="12">
    <source>
        <dbReference type="Pfam" id="PF03416"/>
    </source>
</evidence>
<dbReference type="Proteomes" id="UP000249293">
    <property type="component" value="Chromosome 1"/>
</dbReference>
<evidence type="ECO:0000313" key="14">
    <source>
        <dbReference type="Proteomes" id="UP000249293"/>
    </source>
</evidence>
<evidence type="ECO:0000256" key="8">
    <source>
        <dbReference type="ARBA" id="ARBA00022927"/>
    </source>
</evidence>
<dbReference type="EMBL" id="CP028773">
    <property type="protein sequence ID" value="AWU73598.1"/>
    <property type="molecule type" value="Genomic_DNA"/>
</dbReference>
<keyword evidence="8" id="KW-0653">Protein transport</keyword>
<dbReference type="GO" id="GO:0019786">
    <property type="term" value="F:protein-phosphatidylethanolamide deconjugating activity"/>
    <property type="evidence" value="ECO:0007669"/>
    <property type="project" value="InterPro"/>
</dbReference>
<dbReference type="KEGG" id="pkz:C5L36_0A02030"/>
<dbReference type="GeneID" id="40381308"/>
<dbReference type="GO" id="GO:0015031">
    <property type="term" value="P:protein transport"/>
    <property type="evidence" value="ECO:0007669"/>
    <property type="project" value="UniProtKB-KW"/>
</dbReference>
<reference evidence="13 14" key="1">
    <citation type="submission" date="2018-06" db="EMBL/GenBank/DDBJ databases">
        <title>Population genomics shows no distinction between pathogenic Candida krusei and environmental Pichia kudriavzevii: One species, four names.</title>
        <authorList>
            <person name="Douglass A.P."/>
            <person name="Offei B."/>
            <person name="Braun-Galleani S."/>
            <person name="Coughlan A.Y."/>
            <person name="Martos A."/>
            <person name="Ortiz-Merino R.A."/>
            <person name="Byrne K.P."/>
            <person name="Wolfe K.H."/>
        </authorList>
    </citation>
    <scope>NUCLEOTIDE SEQUENCE [LARGE SCALE GENOMIC DNA]</scope>
    <source>
        <strain evidence="13 14">CBS573</strain>
    </source>
</reference>
<dbReference type="EC" id="3.4.22.-" evidence="11"/>
<dbReference type="GO" id="GO:0000423">
    <property type="term" value="P:mitophagy"/>
    <property type="evidence" value="ECO:0007669"/>
    <property type="project" value="TreeGrafter"/>
</dbReference>